<keyword evidence="2" id="KW-1185">Reference proteome</keyword>
<gene>
    <name evidence="1" type="ORF">IE53DRAFT_387897</name>
</gene>
<protein>
    <submittedName>
        <fullName evidence="1">Uncharacterized protein</fullName>
    </submittedName>
</protein>
<dbReference type="Proteomes" id="UP000245626">
    <property type="component" value="Unassembled WGS sequence"/>
</dbReference>
<name>A0ACD0NVT9_9BASI</name>
<organism evidence="1 2">
    <name type="scientific">Violaceomyces palustris</name>
    <dbReference type="NCBI Taxonomy" id="1673888"/>
    <lineage>
        <taxon>Eukaryota</taxon>
        <taxon>Fungi</taxon>
        <taxon>Dikarya</taxon>
        <taxon>Basidiomycota</taxon>
        <taxon>Ustilaginomycotina</taxon>
        <taxon>Ustilaginomycetes</taxon>
        <taxon>Violaceomycetales</taxon>
        <taxon>Violaceomycetaceae</taxon>
        <taxon>Violaceomyces</taxon>
    </lineage>
</organism>
<proteinExistence type="predicted"/>
<dbReference type="EMBL" id="KZ819999">
    <property type="protein sequence ID" value="PWN49845.1"/>
    <property type="molecule type" value="Genomic_DNA"/>
</dbReference>
<evidence type="ECO:0000313" key="2">
    <source>
        <dbReference type="Proteomes" id="UP000245626"/>
    </source>
</evidence>
<accession>A0ACD0NVT9</accession>
<reference evidence="1 2" key="1">
    <citation type="journal article" date="2018" name="Mol. Biol. Evol.">
        <title>Broad Genomic Sampling Reveals a Smut Pathogenic Ancestry of the Fungal Clade Ustilaginomycotina.</title>
        <authorList>
            <person name="Kijpornyongpan T."/>
            <person name="Mondo S.J."/>
            <person name="Barry K."/>
            <person name="Sandor L."/>
            <person name="Lee J."/>
            <person name="Lipzen A."/>
            <person name="Pangilinan J."/>
            <person name="LaButti K."/>
            <person name="Hainaut M."/>
            <person name="Henrissat B."/>
            <person name="Grigoriev I.V."/>
            <person name="Spatafora J.W."/>
            <person name="Aime M.C."/>
        </authorList>
    </citation>
    <scope>NUCLEOTIDE SEQUENCE [LARGE SCALE GENOMIC DNA]</scope>
    <source>
        <strain evidence="1 2">SA 807</strain>
    </source>
</reference>
<sequence length="239" mass="25456">MGSSSSKPARKLASNTAQRAAQVANSTPSTLSPSSSLIRPNSAKPQQQASETKTSAILQDASDPQFLKNLHKLGPVNVPKASTTFRPTDQMLNILAARTKELDQQAQLQQSQRGYDPAVTTSDATTIRFASPSSSRIPASSLSNLFDDRKHLKTQKHLETISIEYDLPLSTIEMLARHLTSPTVGGEVEDEGGVMAGGGGLTARARGEEDGPPKVKAVWVEPKIERGRIALSNSVESGA</sequence>
<evidence type="ECO:0000313" key="1">
    <source>
        <dbReference type="EMBL" id="PWN49845.1"/>
    </source>
</evidence>